<comment type="caution">
    <text evidence="1">The sequence shown here is derived from an EMBL/GenBank/DDBJ whole genome shotgun (WGS) entry which is preliminary data.</text>
</comment>
<accession>A0ACA9LRW7</accession>
<keyword evidence="2" id="KW-1185">Reference proteome</keyword>
<evidence type="ECO:0000313" key="2">
    <source>
        <dbReference type="Proteomes" id="UP000789366"/>
    </source>
</evidence>
<organism evidence="1 2">
    <name type="scientific">Cetraspora pellucida</name>
    <dbReference type="NCBI Taxonomy" id="1433469"/>
    <lineage>
        <taxon>Eukaryota</taxon>
        <taxon>Fungi</taxon>
        <taxon>Fungi incertae sedis</taxon>
        <taxon>Mucoromycota</taxon>
        <taxon>Glomeromycotina</taxon>
        <taxon>Glomeromycetes</taxon>
        <taxon>Diversisporales</taxon>
        <taxon>Gigasporaceae</taxon>
        <taxon>Cetraspora</taxon>
    </lineage>
</organism>
<sequence length="174" mass="19872">MKRDILTSSSLVHAESYTEVYLDNEEVGEIDDRSNTESEKQLNINTTPKPLHPIKDCPTCDSEDEEDYTQDILNVQSTIAQRTPIFTGLIATLLDSRLNKMHSWSEELQKKTIRICYEECNNIINETPTQSTHSNVTSTNHYFTSIFDDEDNNNDNSSADELDKYLDMPIASKT</sequence>
<name>A0ACA9LRW7_9GLOM</name>
<protein>
    <submittedName>
        <fullName evidence="1">12317_t:CDS:1</fullName>
    </submittedName>
</protein>
<dbReference type="Proteomes" id="UP000789366">
    <property type="component" value="Unassembled WGS sequence"/>
</dbReference>
<dbReference type="EMBL" id="CAJVPW010004924">
    <property type="protein sequence ID" value="CAG8547264.1"/>
    <property type="molecule type" value="Genomic_DNA"/>
</dbReference>
<gene>
    <name evidence="1" type="ORF">SPELUC_LOCUS5056</name>
</gene>
<reference evidence="1" key="1">
    <citation type="submission" date="2021-06" db="EMBL/GenBank/DDBJ databases">
        <authorList>
            <person name="Kallberg Y."/>
            <person name="Tangrot J."/>
            <person name="Rosling A."/>
        </authorList>
    </citation>
    <scope>NUCLEOTIDE SEQUENCE</scope>
    <source>
        <strain evidence="1">28 12/20/2015</strain>
    </source>
</reference>
<feature type="non-terminal residue" evidence="1">
    <location>
        <position position="174"/>
    </location>
</feature>
<evidence type="ECO:0000313" key="1">
    <source>
        <dbReference type="EMBL" id="CAG8547264.1"/>
    </source>
</evidence>
<proteinExistence type="predicted"/>